<evidence type="ECO:0008006" key="7">
    <source>
        <dbReference type="Google" id="ProtNLM"/>
    </source>
</evidence>
<dbReference type="PANTHER" id="PTHR45942">
    <property type="entry name" value="PROTEIN PHOSPATASE 3 REGULATORY SUBUNIT B ALPHA ISOFORM TYPE 1"/>
    <property type="match status" value="1"/>
</dbReference>
<feature type="region of interest" description="Disordered" evidence="4">
    <location>
        <begin position="128"/>
        <end position="148"/>
    </location>
</feature>
<keyword evidence="1" id="KW-0479">Metal-binding</keyword>
<feature type="region of interest" description="Disordered" evidence="4">
    <location>
        <begin position="1"/>
        <end position="34"/>
    </location>
</feature>
<organism evidence="5 6">
    <name type="scientific">Triparma laevis f. inornata</name>
    <dbReference type="NCBI Taxonomy" id="1714386"/>
    <lineage>
        <taxon>Eukaryota</taxon>
        <taxon>Sar</taxon>
        <taxon>Stramenopiles</taxon>
        <taxon>Ochrophyta</taxon>
        <taxon>Bolidophyceae</taxon>
        <taxon>Parmales</taxon>
        <taxon>Triparmaceae</taxon>
        <taxon>Triparma</taxon>
    </lineage>
</organism>
<dbReference type="GO" id="GO:0046872">
    <property type="term" value="F:metal ion binding"/>
    <property type="evidence" value="ECO:0007669"/>
    <property type="project" value="UniProtKB-KW"/>
</dbReference>
<evidence type="ECO:0000256" key="4">
    <source>
        <dbReference type="SAM" id="MobiDB-lite"/>
    </source>
</evidence>
<evidence type="ECO:0000256" key="3">
    <source>
        <dbReference type="ARBA" id="ARBA00022837"/>
    </source>
</evidence>
<sequence length="277" mass="31125">MVFGFGKKKKKAEAEAAEPAAAIGPDGKENFPPKLETPYASHVVSKKDVQDLISSNSNVFNKSEITKLKNRFTSLHDPETGLVSVDTFCSQPEFTCSPSMVRLCVENLVQQAREEKLTGGLTQFEKDKLKGGGDIENEGDNGNAEENVSEVHKEKLRLQKKELEQLTFDNVIRLFHVLSPKTSSDEKYSFLFSSLDSDSNKTLEHEDMFLFYRITLGSKIPDKIIQSITDAAMEEIGEDSPFHNDEGRGGNTRIITEKKFKNFVDHLSLEQKMTVHF</sequence>
<evidence type="ECO:0000256" key="1">
    <source>
        <dbReference type="ARBA" id="ARBA00022723"/>
    </source>
</evidence>
<dbReference type="EMBL" id="BLQM01000052">
    <property type="protein sequence ID" value="GMH56649.1"/>
    <property type="molecule type" value="Genomic_DNA"/>
</dbReference>
<dbReference type="Proteomes" id="UP001162640">
    <property type="component" value="Unassembled WGS sequence"/>
</dbReference>
<keyword evidence="2" id="KW-0677">Repeat</keyword>
<proteinExistence type="predicted"/>
<gene>
    <name evidence="5" type="ORF">TL16_g02185</name>
</gene>
<dbReference type="Gene3D" id="1.10.238.10">
    <property type="entry name" value="EF-hand"/>
    <property type="match status" value="1"/>
</dbReference>
<evidence type="ECO:0000313" key="6">
    <source>
        <dbReference type="Proteomes" id="UP001162640"/>
    </source>
</evidence>
<protein>
    <recommendedName>
        <fullName evidence="7">EF-hand domain-containing protein</fullName>
    </recommendedName>
</protein>
<dbReference type="InterPro" id="IPR011992">
    <property type="entry name" value="EF-hand-dom_pair"/>
</dbReference>
<accession>A0A9W6ZU76</accession>
<keyword evidence="3" id="KW-0106">Calcium</keyword>
<dbReference type="SUPFAM" id="SSF47473">
    <property type="entry name" value="EF-hand"/>
    <property type="match status" value="1"/>
</dbReference>
<dbReference type="PROSITE" id="PS00018">
    <property type="entry name" value="EF_HAND_1"/>
    <property type="match status" value="1"/>
</dbReference>
<feature type="compositionally biased region" description="Basic residues" evidence="4">
    <location>
        <begin position="1"/>
        <end position="11"/>
    </location>
</feature>
<evidence type="ECO:0000313" key="5">
    <source>
        <dbReference type="EMBL" id="GMH56649.1"/>
    </source>
</evidence>
<comment type="caution">
    <text evidence="5">The sequence shown here is derived from an EMBL/GenBank/DDBJ whole genome shotgun (WGS) entry which is preliminary data.</text>
</comment>
<dbReference type="InterPro" id="IPR018247">
    <property type="entry name" value="EF_Hand_1_Ca_BS"/>
</dbReference>
<name>A0A9W6ZU76_9STRA</name>
<evidence type="ECO:0000256" key="2">
    <source>
        <dbReference type="ARBA" id="ARBA00022737"/>
    </source>
</evidence>
<reference evidence="6" key="1">
    <citation type="journal article" date="2023" name="Commun. Biol.">
        <title>Genome analysis of Parmales, the sister group of diatoms, reveals the evolutionary specialization of diatoms from phago-mixotrophs to photoautotrophs.</title>
        <authorList>
            <person name="Ban H."/>
            <person name="Sato S."/>
            <person name="Yoshikawa S."/>
            <person name="Yamada K."/>
            <person name="Nakamura Y."/>
            <person name="Ichinomiya M."/>
            <person name="Sato N."/>
            <person name="Blanc-Mathieu R."/>
            <person name="Endo H."/>
            <person name="Kuwata A."/>
            <person name="Ogata H."/>
        </authorList>
    </citation>
    <scope>NUCLEOTIDE SEQUENCE [LARGE SCALE GENOMIC DNA]</scope>
</reference>
<dbReference type="AlphaFoldDB" id="A0A9W6ZU76"/>